<sequence length="231" mass="27268">MSTGLFFFHPDDAFEFKNFIKSVNPLAAEQMEVNVEPVGLHFAYKMNRNVFSDTQFAFIPDFKEVGDLLFKYRRNKYLTFHKDQYYGKKFFQGQPIYIIQPITLKDQNGELNTIKFTGLNDNREVIFTNIEAANKSWTNFIKNNSQLKSIKKPTLLVYNLESFLKDQERLNKKDFKKFVVVTNKKAYLAAKELVALPDSNSFFKPLKLNMKPKLFFVRLWVKRLFSTLTYE</sequence>
<accession>A0A1S5Q6K6</accession>
<dbReference type="EMBL" id="KT716756">
    <property type="protein sequence ID" value="ALL97176.1"/>
    <property type="molecule type" value="Genomic_DNA"/>
</dbReference>
<name>A0A1S5Q6K6_9RHOD</name>
<protein>
    <submittedName>
        <fullName evidence="1">Uncharacterized protein</fullName>
    </submittedName>
</protein>
<dbReference type="AlphaFoldDB" id="A0A1S5Q6K6"/>
<keyword evidence="1" id="KW-0934">Plastid</keyword>
<geneLocation type="plastid" evidence="1"/>
<dbReference type="Gene3D" id="3.40.1350.100">
    <property type="match status" value="1"/>
</dbReference>
<reference evidence="1" key="1">
    <citation type="submission" date="2015-09" db="EMBL/GenBank/DDBJ databases">
        <authorList>
            <person name="Jackson K.R."/>
            <person name="Lunt B.L."/>
            <person name="Fisher J.N.B."/>
            <person name="Gardner A.V."/>
            <person name="Bailey M.E."/>
            <person name="Deus L.M."/>
            <person name="Earl A.S."/>
            <person name="Gibby P.D."/>
            <person name="Hartmann K.A."/>
            <person name="Liu J.E."/>
            <person name="Manci A.M."/>
            <person name="Nielsen D.A."/>
            <person name="Solomon M.B."/>
            <person name="Breakwell D.P."/>
            <person name="Burnett S.H."/>
            <person name="Grose J.H."/>
        </authorList>
    </citation>
    <scope>NUCLEOTIDE SEQUENCE</scope>
</reference>
<proteinExistence type="predicted"/>
<evidence type="ECO:0000313" key="1">
    <source>
        <dbReference type="EMBL" id="ALL97176.1"/>
    </source>
</evidence>
<gene>
    <name evidence="1" type="primary">orf231</name>
</gene>
<organism evidence="1">
    <name type="scientific">Pyropia endiviifolia</name>
    <dbReference type="NCBI Taxonomy" id="1699272"/>
    <lineage>
        <taxon>Eukaryota</taxon>
        <taxon>Rhodophyta</taxon>
        <taxon>Bangiophyceae</taxon>
        <taxon>Bangiales</taxon>
        <taxon>Bangiaceae</taxon>
        <taxon>Pyropia</taxon>
    </lineage>
</organism>